<accession>A0A9W8G4H3</accession>
<evidence type="ECO:0000256" key="3">
    <source>
        <dbReference type="ARBA" id="ARBA00022478"/>
    </source>
</evidence>
<dbReference type="OrthoDB" id="532500at2759"/>
<reference evidence="7" key="1">
    <citation type="submission" date="2022-07" db="EMBL/GenBank/DDBJ databases">
        <title>Phylogenomic reconstructions and comparative analyses of Kickxellomycotina fungi.</title>
        <authorList>
            <person name="Reynolds N.K."/>
            <person name="Stajich J.E."/>
            <person name="Barry K."/>
            <person name="Grigoriev I.V."/>
            <person name="Crous P."/>
            <person name="Smith M.E."/>
        </authorList>
    </citation>
    <scope>NUCLEOTIDE SEQUENCE</scope>
    <source>
        <strain evidence="7">NRRL 3115</strain>
    </source>
</reference>
<dbReference type="Proteomes" id="UP001151518">
    <property type="component" value="Unassembled WGS sequence"/>
</dbReference>
<evidence type="ECO:0000256" key="1">
    <source>
        <dbReference type="ARBA" id="ARBA00004604"/>
    </source>
</evidence>
<evidence type="ECO:0000313" key="8">
    <source>
        <dbReference type="Proteomes" id="UP001151518"/>
    </source>
</evidence>
<name>A0A9W8G4H3_9FUNG</name>
<dbReference type="EMBL" id="JANBTW010000060">
    <property type="protein sequence ID" value="KAJ2674164.1"/>
    <property type="molecule type" value="Genomic_DNA"/>
</dbReference>
<evidence type="ECO:0000256" key="6">
    <source>
        <dbReference type="SAM" id="MobiDB-lite"/>
    </source>
</evidence>
<protein>
    <submittedName>
        <fullName evidence="7">DNA-directed RNA polymerase I subunit rpa49</fullName>
    </submittedName>
</protein>
<evidence type="ECO:0000256" key="5">
    <source>
        <dbReference type="ARBA" id="ARBA00023242"/>
    </source>
</evidence>
<comment type="caution">
    <text evidence="7">The sequence shown here is derived from an EMBL/GenBank/DDBJ whole genome shotgun (WGS) entry which is preliminary data.</text>
</comment>
<evidence type="ECO:0000256" key="4">
    <source>
        <dbReference type="ARBA" id="ARBA00023163"/>
    </source>
</evidence>
<dbReference type="PANTHER" id="PTHR14440">
    <property type="entry name" value="DNA-DIRECTED RNA POLYMERASE I SUBUNIT RPA49"/>
    <property type="match status" value="1"/>
</dbReference>
<feature type="region of interest" description="Disordered" evidence="6">
    <location>
        <begin position="187"/>
        <end position="206"/>
    </location>
</feature>
<dbReference type="AlphaFoldDB" id="A0A9W8G4H3"/>
<sequence>MGSKRKSTETEGGKKVSISVDSSKAAIKPVVATFTAAIPPVASSFATYKCLDKSKSDNHMVVSETEKIEFVGQNFENDKPLFTGCKYLVGVYDKATDTVTFHQAPYVRINSMIKSLRSSAGVPDRDISRNVLGARNELGEAFGNKKRKAQIRAEERNKINMETVKSDMDVIETSIGLRTSSMPTNKDLQKVADDSRPVPKYNPEATNPADIYDMEDVLAKASAAHINIMPFIKASDMEECKKNIPVRSMFVLKKVEQIIDQNKPDLTALRRVLYLAYLLRFSSIKNSALQKREVCIEALQCSPEVADVIYEKFTECVAGSINPDGTPMYTKTPATESKLICHIAVLMLSANSWVLYPAEMAADLGIAGKKAEKYLESVGCKLESASSDEIAAHVLNKRARSGPSKKAVLKAPIKFPKTSAFRSR</sequence>
<dbReference type="GO" id="GO:0003677">
    <property type="term" value="F:DNA binding"/>
    <property type="evidence" value="ECO:0007669"/>
    <property type="project" value="InterPro"/>
</dbReference>
<gene>
    <name evidence="7" type="primary">RPA49</name>
    <name evidence="7" type="ORF">GGI25_004457</name>
</gene>
<evidence type="ECO:0000313" key="7">
    <source>
        <dbReference type="EMBL" id="KAJ2674164.1"/>
    </source>
</evidence>
<comment type="similarity">
    <text evidence="2">Belongs to the eukaryotic RPA49/POLR1E RNA polymerase subunit family.</text>
</comment>
<dbReference type="Pfam" id="PF06870">
    <property type="entry name" value="RNA_pol_I_A49"/>
    <property type="match status" value="1"/>
</dbReference>
<dbReference type="GO" id="GO:0000428">
    <property type="term" value="C:DNA-directed RNA polymerase complex"/>
    <property type="evidence" value="ECO:0007669"/>
    <property type="project" value="UniProtKB-KW"/>
</dbReference>
<evidence type="ECO:0000256" key="2">
    <source>
        <dbReference type="ARBA" id="ARBA00009430"/>
    </source>
</evidence>
<keyword evidence="3 7" id="KW-0240">DNA-directed RNA polymerase</keyword>
<organism evidence="7 8">
    <name type="scientific">Coemansia spiralis</name>
    <dbReference type="NCBI Taxonomy" id="417178"/>
    <lineage>
        <taxon>Eukaryota</taxon>
        <taxon>Fungi</taxon>
        <taxon>Fungi incertae sedis</taxon>
        <taxon>Zoopagomycota</taxon>
        <taxon>Kickxellomycotina</taxon>
        <taxon>Kickxellomycetes</taxon>
        <taxon>Kickxellales</taxon>
        <taxon>Kickxellaceae</taxon>
        <taxon>Coemansia</taxon>
    </lineage>
</organism>
<comment type="subcellular location">
    <subcellularLocation>
        <location evidence="1">Nucleus</location>
        <location evidence="1">Nucleolus</location>
    </subcellularLocation>
</comment>
<dbReference type="InterPro" id="IPR009668">
    <property type="entry name" value="RNA_pol-assoc_fac_A49-like"/>
</dbReference>
<dbReference type="GO" id="GO:0006351">
    <property type="term" value="P:DNA-templated transcription"/>
    <property type="evidence" value="ECO:0007669"/>
    <property type="project" value="InterPro"/>
</dbReference>
<proteinExistence type="inferred from homology"/>
<feature type="compositionally biased region" description="Basic and acidic residues" evidence="6">
    <location>
        <begin position="187"/>
        <end position="197"/>
    </location>
</feature>
<keyword evidence="4" id="KW-0804">Transcription</keyword>
<keyword evidence="5" id="KW-0539">Nucleus</keyword>
<dbReference type="GO" id="GO:0005730">
    <property type="term" value="C:nucleolus"/>
    <property type="evidence" value="ECO:0007669"/>
    <property type="project" value="UniProtKB-SubCell"/>
</dbReference>